<dbReference type="InterPro" id="IPR002931">
    <property type="entry name" value="Transglutaminase-like"/>
</dbReference>
<feature type="active site" evidence="8">
    <location>
        <position position="335"/>
    </location>
</feature>
<dbReference type="FunFam" id="3.90.260.10:FF:000001">
    <property type="entry name" value="Protein-glutamine gamma-glutamyltransferase 2"/>
    <property type="match status" value="1"/>
</dbReference>
<dbReference type="InterPro" id="IPR013808">
    <property type="entry name" value="Transglutaminase_AS"/>
</dbReference>
<dbReference type="Gene3D" id="2.60.40.10">
    <property type="entry name" value="Immunoglobulins"/>
    <property type="match status" value="3"/>
</dbReference>
<reference evidence="10" key="3">
    <citation type="submission" date="2025-09" db="UniProtKB">
        <authorList>
            <consortium name="Ensembl"/>
        </authorList>
    </citation>
    <scope>IDENTIFICATION</scope>
</reference>
<keyword evidence="4" id="KW-0479">Metal-binding</keyword>
<sequence length="644" mass="73288">FSVLRLRSSNLQSPKNNKEHHTSEIGSQRLFVRRAQDFAITLKFDRSFHADTDRITFIVETGPQPTESLGTKVRFVPTKARNGNHWSAFDLSTYENSLQVSLSSPANAIIGRYLLKVEISHPSVQTESYLLGEFILLFNPWSSEDEVYLPSQTQLQEYIMMDYGFIFKGHENWITPWPWNYGQFEDDIIDICFEILDKNLNFLRNPSKDYSQRNSVMYVCRVVSAMINSNDDSGVLQGNWSEDYSRGVNPLEWNGSVAILRQWHATGGQPVKYGQCWVFAAVMCTVMRCLGVPTRVITNFRSAHNTDGNLTIDMFYDKHAEMMPWERRDKIWNFHVWNECWMTRKDLPPGYDGWQVLDPTPQETSRGIFCCGPASVKAIKEGDIQLAYDTPFVFAEVNADEVIWLKDYGQVMEILSHNTSAIGKKISTKMVGSDKRQDVTNFYKYPEGMWGPWELGKWVLYIFCCECSLSSLTLYTHCQVSRFSSTVAFGSSTEKELPITLPFTHYKDQMSDEKLIRLSGVVEIEQTRRKLLVIKDISLELPHLTIEVFGQAAVGKKLRVSISFTNTQDEPLQNCVLMVEGSGLIEGQKTVDLGTLQSGDTMQAEVELIPTKEGARQLQVLVSCTEVKEIKGYKDIFVASASSA</sequence>
<evidence type="ECO:0000256" key="7">
    <source>
        <dbReference type="ARBA" id="ARBA00024222"/>
    </source>
</evidence>
<accession>G3WFT7</accession>
<proteinExistence type="inferred from homology"/>
<evidence type="ECO:0000256" key="1">
    <source>
        <dbReference type="ARBA" id="ARBA00001913"/>
    </source>
</evidence>
<evidence type="ECO:0000313" key="10">
    <source>
        <dbReference type="Ensembl" id="ENSSHAP00000014292.2"/>
    </source>
</evidence>
<feature type="active site" evidence="8">
    <location>
        <position position="276"/>
    </location>
</feature>
<dbReference type="SUPFAM" id="SSF81296">
    <property type="entry name" value="E set domains"/>
    <property type="match status" value="1"/>
</dbReference>
<dbReference type="Pfam" id="PF00868">
    <property type="entry name" value="Transglut_N"/>
    <property type="match status" value="1"/>
</dbReference>
<dbReference type="PANTHER" id="PTHR11590:SF41">
    <property type="entry name" value="PROTEIN-GLUTAMINE GAMMA-GLUTAMYLTRANSFERASE Z"/>
    <property type="match status" value="1"/>
</dbReference>
<keyword evidence="3" id="KW-0808">Transferase</keyword>
<dbReference type="Pfam" id="PF00927">
    <property type="entry name" value="Transglut_C"/>
    <property type="match status" value="1"/>
</dbReference>
<feature type="active site" evidence="8">
    <location>
        <position position="358"/>
    </location>
</feature>
<dbReference type="PIRSF" id="PIRSF000459">
    <property type="entry name" value="TGM_EBP42"/>
    <property type="match status" value="1"/>
</dbReference>
<evidence type="ECO:0000313" key="11">
    <source>
        <dbReference type="Proteomes" id="UP000007648"/>
    </source>
</evidence>
<name>G3WFT7_SARHA</name>
<feature type="domain" description="Transglutaminase-like" evidence="9">
    <location>
        <begin position="268"/>
        <end position="361"/>
    </location>
</feature>
<dbReference type="EC" id="2.3.2.13" evidence="7"/>
<evidence type="ECO:0000256" key="8">
    <source>
        <dbReference type="PIRSR" id="PIRSR000459-1"/>
    </source>
</evidence>
<comment type="similarity">
    <text evidence="2">Belongs to the transglutaminase superfamily. Transglutaminase family.</text>
</comment>
<dbReference type="Gene3D" id="3.90.260.10">
    <property type="entry name" value="Transglutaminase-like"/>
    <property type="match status" value="1"/>
</dbReference>
<dbReference type="InterPro" id="IPR036238">
    <property type="entry name" value="Transglutaminase_C_sf"/>
</dbReference>
<gene>
    <name evidence="10" type="primary">TGM7</name>
</gene>
<comment type="cofactor">
    <cofactor evidence="1">
        <name>Ca(2+)</name>
        <dbReference type="ChEBI" id="CHEBI:29108"/>
    </cofactor>
</comment>
<dbReference type="Ensembl" id="ENSSHAT00000014411.2">
    <property type="protein sequence ID" value="ENSSHAP00000014292.2"/>
    <property type="gene ID" value="ENSSHAG00000012212.2"/>
</dbReference>
<keyword evidence="5" id="KW-0106">Calcium</keyword>
<evidence type="ECO:0000259" key="9">
    <source>
        <dbReference type="SMART" id="SM00460"/>
    </source>
</evidence>
<dbReference type="Pfam" id="PF01841">
    <property type="entry name" value="Transglut_core"/>
    <property type="match status" value="1"/>
</dbReference>
<dbReference type="PROSITE" id="PS00547">
    <property type="entry name" value="TRANSGLUTAMINASES"/>
    <property type="match status" value="1"/>
</dbReference>
<dbReference type="Proteomes" id="UP000007648">
    <property type="component" value="Unassembled WGS sequence"/>
</dbReference>
<dbReference type="GO" id="GO:0046872">
    <property type="term" value="F:metal ion binding"/>
    <property type="evidence" value="ECO:0007669"/>
    <property type="project" value="UniProtKB-KW"/>
</dbReference>
<dbReference type="SMART" id="SM00460">
    <property type="entry name" value="TGc"/>
    <property type="match status" value="1"/>
</dbReference>
<keyword evidence="6" id="KW-0012">Acyltransferase</keyword>
<protein>
    <recommendedName>
        <fullName evidence="7">protein-glutamine gamma-glutamyltransferase</fullName>
        <ecNumber evidence="7">2.3.2.13</ecNumber>
    </recommendedName>
</protein>
<dbReference type="FunFam" id="2.60.40.10:FF:000278">
    <property type="entry name" value="Protein-glutamine gamma-glutamyltransferase 2"/>
    <property type="match status" value="1"/>
</dbReference>
<dbReference type="InterPro" id="IPR013783">
    <property type="entry name" value="Ig-like_fold"/>
</dbReference>
<dbReference type="InterPro" id="IPR023608">
    <property type="entry name" value="Transglutaminase_animal"/>
</dbReference>
<dbReference type="InterPro" id="IPR008958">
    <property type="entry name" value="Transglutaminase_C"/>
</dbReference>
<dbReference type="AlphaFoldDB" id="G3WFT7"/>
<keyword evidence="11" id="KW-1185">Reference proteome</keyword>
<dbReference type="InterPro" id="IPR038765">
    <property type="entry name" value="Papain-like_cys_pep_sf"/>
</dbReference>
<dbReference type="InterPro" id="IPR050779">
    <property type="entry name" value="Transglutaminase"/>
</dbReference>
<evidence type="ECO:0000256" key="4">
    <source>
        <dbReference type="ARBA" id="ARBA00022723"/>
    </source>
</evidence>
<evidence type="ECO:0000256" key="5">
    <source>
        <dbReference type="ARBA" id="ARBA00022837"/>
    </source>
</evidence>
<dbReference type="InterPro" id="IPR036985">
    <property type="entry name" value="Transglutaminase-like_sf"/>
</dbReference>
<dbReference type="PANTHER" id="PTHR11590">
    <property type="entry name" value="PROTEIN-GLUTAMINE GAMMA-GLUTAMYLTRANSFERASE"/>
    <property type="match status" value="1"/>
</dbReference>
<dbReference type="SUPFAM" id="SSF54001">
    <property type="entry name" value="Cysteine proteinases"/>
    <property type="match status" value="1"/>
</dbReference>
<dbReference type="GO" id="GO:0003810">
    <property type="term" value="F:protein-glutamine gamma-glutamyltransferase activity"/>
    <property type="evidence" value="ECO:0007669"/>
    <property type="project" value="UniProtKB-EC"/>
</dbReference>
<reference evidence="10 11" key="1">
    <citation type="journal article" date="2011" name="Proc. Natl. Acad. Sci. U.S.A.">
        <title>Genetic diversity and population structure of the endangered marsupial Sarcophilus harrisii (Tasmanian devil).</title>
        <authorList>
            <person name="Miller W."/>
            <person name="Hayes V.M."/>
            <person name="Ratan A."/>
            <person name="Petersen D.C."/>
            <person name="Wittekindt N.E."/>
            <person name="Miller J."/>
            <person name="Walenz B."/>
            <person name="Knight J."/>
            <person name="Qi J."/>
            <person name="Zhao F."/>
            <person name="Wang Q."/>
            <person name="Bedoya-Reina O.C."/>
            <person name="Katiyar N."/>
            <person name="Tomsho L.P."/>
            <person name="Kasson L.M."/>
            <person name="Hardie R.A."/>
            <person name="Woodbridge P."/>
            <person name="Tindall E.A."/>
            <person name="Bertelsen M.F."/>
            <person name="Dixon D."/>
            <person name="Pyecroft S."/>
            <person name="Helgen K.M."/>
            <person name="Lesk A.M."/>
            <person name="Pringle T.H."/>
            <person name="Patterson N."/>
            <person name="Zhang Y."/>
            <person name="Kreiss A."/>
            <person name="Woods G.M."/>
            <person name="Jones M.E."/>
            <person name="Schuster S.C."/>
        </authorList>
    </citation>
    <scope>NUCLEOTIDE SEQUENCE [LARGE SCALE GENOMIC DNA]</scope>
</reference>
<dbReference type="InterPro" id="IPR001102">
    <property type="entry name" value="Transglutaminase_N"/>
</dbReference>
<evidence type="ECO:0000256" key="2">
    <source>
        <dbReference type="ARBA" id="ARBA00005968"/>
    </source>
</evidence>
<dbReference type="GeneTree" id="ENSGT01050000244866"/>
<evidence type="ECO:0000256" key="6">
    <source>
        <dbReference type="ARBA" id="ARBA00023315"/>
    </source>
</evidence>
<dbReference type="SUPFAM" id="SSF49309">
    <property type="entry name" value="Transglutaminase, two C-terminal domains"/>
    <property type="match status" value="2"/>
</dbReference>
<organism evidence="10 11">
    <name type="scientific">Sarcophilus harrisii</name>
    <name type="common">Tasmanian devil</name>
    <name type="synonym">Sarcophilus laniarius</name>
    <dbReference type="NCBI Taxonomy" id="9305"/>
    <lineage>
        <taxon>Eukaryota</taxon>
        <taxon>Metazoa</taxon>
        <taxon>Chordata</taxon>
        <taxon>Craniata</taxon>
        <taxon>Vertebrata</taxon>
        <taxon>Euteleostomi</taxon>
        <taxon>Mammalia</taxon>
        <taxon>Metatheria</taxon>
        <taxon>Dasyuromorphia</taxon>
        <taxon>Dasyuridae</taxon>
        <taxon>Sarcophilus</taxon>
    </lineage>
</organism>
<dbReference type="FunFam" id="2.60.40.10:FF:000090">
    <property type="entry name" value="Protein-glutamine gamma-glutamyltransferase 2"/>
    <property type="match status" value="1"/>
</dbReference>
<dbReference type="InterPro" id="IPR014756">
    <property type="entry name" value="Ig_E-set"/>
</dbReference>
<reference evidence="10" key="2">
    <citation type="submission" date="2025-08" db="UniProtKB">
        <authorList>
            <consortium name="Ensembl"/>
        </authorList>
    </citation>
    <scope>IDENTIFICATION</scope>
</reference>
<evidence type="ECO:0000256" key="3">
    <source>
        <dbReference type="ARBA" id="ARBA00022679"/>
    </source>
</evidence>